<gene>
    <name evidence="4" type="ORF">ACFSVL_15105</name>
</gene>
<dbReference type="NCBIfam" id="TIGR01643">
    <property type="entry name" value="YD_repeat_2x"/>
    <property type="match status" value="12"/>
</dbReference>
<dbReference type="Gene3D" id="1.20.1260.20">
    <property type="entry name" value="PPE superfamily"/>
    <property type="match status" value="1"/>
</dbReference>
<feature type="domain" description="DUF6531" evidence="2">
    <location>
        <begin position="364"/>
        <end position="435"/>
    </location>
</feature>
<feature type="region of interest" description="Disordered" evidence="1">
    <location>
        <begin position="1460"/>
        <end position="1648"/>
    </location>
</feature>
<feature type="compositionally biased region" description="Basic and acidic residues" evidence="1">
    <location>
        <begin position="1596"/>
        <end position="1605"/>
    </location>
</feature>
<feature type="compositionally biased region" description="Pro residues" evidence="1">
    <location>
        <begin position="288"/>
        <end position="303"/>
    </location>
</feature>
<proteinExistence type="predicted"/>
<reference evidence="5" key="1">
    <citation type="journal article" date="2019" name="Int. J. Syst. Evol. Microbiol.">
        <title>The Global Catalogue of Microorganisms (GCM) 10K type strain sequencing project: providing services to taxonomists for standard genome sequencing and annotation.</title>
        <authorList>
            <consortium name="The Broad Institute Genomics Platform"/>
            <consortium name="The Broad Institute Genome Sequencing Center for Infectious Disease"/>
            <person name="Wu L."/>
            <person name="Ma J."/>
        </authorList>
    </citation>
    <scope>NUCLEOTIDE SEQUENCE [LARGE SCALE GENOMIC DNA]</scope>
    <source>
        <strain evidence="5">CGMCC 4.7641</strain>
    </source>
</reference>
<keyword evidence="5" id="KW-1185">Reference proteome</keyword>
<dbReference type="Pfam" id="PF05593">
    <property type="entry name" value="RHS_repeat"/>
    <property type="match status" value="8"/>
</dbReference>
<dbReference type="InterPro" id="IPR057746">
    <property type="entry name" value="CpnT-like_N"/>
</dbReference>
<evidence type="ECO:0000259" key="3">
    <source>
        <dbReference type="Pfam" id="PF25547"/>
    </source>
</evidence>
<dbReference type="InterPro" id="IPR031325">
    <property type="entry name" value="RHS_repeat"/>
</dbReference>
<feature type="region of interest" description="Disordered" evidence="1">
    <location>
        <begin position="248"/>
        <end position="363"/>
    </location>
</feature>
<feature type="compositionally biased region" description="Pro residues" evidence="1">
    <location>
        <begin position="1629"/>
        <end position="1638"/>
    </location>
</feature>
<comment type="caution">
    <text evidence="4">The sequence shown here is derived from an EMBL/GenBank/DDBJ whole genome shotgun (WGS) entry which is preliminary data.</text>
</comment>
<dbReference type="NCBIfam" id="TIGR03696">
    <property type="entry name" value="Rhs_assc_core"/>
    <property type="match status" value="1"/>
</dbReference>
<dbReference type="RefSeq" id="WP_378304524.1">
    <property type="nucleotide sequence ID" value="NZ_JBHUKS010000010.1"/>
</dbReference>
<accession>A0ABW5H6E1</accession>
<dbReference type="Proteomes" id="UP001597483">
    <property type="component" value="Unassembled WGS sequence"/>
</dbReference>
<dbReference type="InterPro" id="IPR045351">
    <property type="entry name" value="DUF6531"/>
</dbReference>
<dbReference type="Pfam" id="PF25547">
    <property type="entry name" value="WXG100_2"/>
    <property type="match status" value="1"/>
</dbReference>
<sequence>MSNPLIAPTKDSTTAYSGISLLEGAAGLKEAIEGGSWASVAMGAVGVALDALSMALDPFGAILAAGVAWLMEHVGPLKEALNALTGDADQIKAQAETWTNVAKELESIGADLTEQVERDLQSWTGEAADAYRERTKDVANLLGAAQKGTEGAASGVKTAGEVVAAVRMLVRDIIAQLVGHMISWALQVLLTAGIGLAWVVPQVAAAVAKTAAQIAKLTTRLVQALKALMPLLKKAGTLFGDAAKSLKGIKGAKPPAAPKPKDISTPKGSPGGKGGGKADESTTASSAAPPPPHRSDPPPPPPKGDSSPGGGHGGGPVPPPASRGMQSPPPAPKKPPAAEPKSPPPLKDQGPNPRSPENVRCEKDPIDVSTGQMILAEVDAEFLGTLPLRLERTHFSGFRTGGLFGASWMSTVDQRLEVHDAGVSLAVADGTVAHYPHPRVGEWIVAEQGPLRPLTRLDDGGYLVEDQVTARAMRFDGDTGALLSLSDRHGRRVDFLRDADGIPVELRHSAGYRVRVTTSGGRVTAYHSVGAGPDVELARFGYSDGQLTEVVNPSGAAMRYEYDDAGRIVSWTDRNGEWYRYHYDADGRVVRTEGSGGFLTGTMEYDPGDRITRSVDSLGHTTEFRFNEAGQVIAETDPLGRTTRYEWDVRDRLLSETDPLGRTTSYTYDGLGELLSVTAPDGTRTAYERNESGLPVSMTGPSGQIKRWEYDESGNLLRETEPDGATVTSTYDDRGVLTSVTDALGATTRIESDESGLPVAVTDARGGTTRYDRDRFGRIVSITTPAGAQDRFGYTVDGRLVWHRDADGALERWTYDGEGNARTHTDAGAGVSTGEYTHFDLLAAENRADGSRVSFGYDTERRLISVTNEQGLVWSHEYDAAGYLVRETDFGGVTVRYRYDAAGQLAERTDPAGTSTYRYDLAGNVVEQTVGDVTTRFSYDPDGRITGADDGRTKVTLERDAAGRVVAETVNGRTTRSAYDAAGRRIWRRTPSGAESTWEYEGGELAALHAGGRTLRFDRDPVGREVRRTLDGGVTVESAWSPAAQLLAQTISTGAGQPVQERAYQYRPDGHLGALRDRLTGPREFTLDAAGRVTAVRSPQWTERYGYDPAGNLVNAYWPTETERHAVGGRMFRGNVVDGAGAVRYVHDERGRMVRREAPGAVWQFSWNPGDQLADVLTPDGTRWHYTYDPFGRRIAKEHFAADGVSLLERIDFTWDDRVLVEQAARGRVTAWDYEPDSFRPLLQRELAPRGPQEQVDEQFSLIVADLSGAPAELVAPDGRVTWYARTGLWGTAVRENAAGASTPLRFQGQYHDAETGLHYNLARYYDPALARYLSPDPIGLEGGSHQYTFAGNPHAYTDPHGLAPQSCTGTTPSGAGPSGTTTRGRPDLRINTDVPNHGPAWYDKMSPAGKYGAKKLDKKTGKMVPKYSNRTAAGYVNPDHMHGNMIPLWAKAAKSPLPPELKHLDKDNLGQLSRPEQTKLKNWLSHPDRRFDTKQPGESYTGQPGNEIKGHSKSKNPAFKNDPERQGGVLGHDTAAGTDWNKNGMKRPRQDNLDHNNQTDTYHGIESAGRSSGSGSKEDRYEAPGPNNHALPEYWNRDHPRFKEQGGPWPSYKEGEWTPDAPTTPTAPKLPDPPAPDGRPAKRPRLD</sequence>
<dbReference type="InterPro" id="IPR022385">
    <property type="entry name" value="Rhs_assc_core"/>
</dbReference>
<feature type="compositionally biased region" description="Low complexity" evidence="1">
    <location>
        <begin position="1369"/>
        <end position="1384"/>
    </location>
</feature>
<feature type="region of interest" description="Disordered" evidence="1">
    <location>
        <begin position="1360"/>
        <end position="1402"/>
    </location>
</feature>
<dbReference type="PANTHER" id="PTHR32305">
    <property type="match status" value="1"/>
</dbReference>
<dbReference type="SUPFAM" id="SSF69304">
    <property type="entry name" value="Tricorn protease N-terminal domain"/>
    <property type="match status" value="2"/>
</dbReference>
<dbReference type="PANTHER" id="PTHR32305:SF15">
    <property type="entry name" value="PROTEIN RHSA-RELATED"/>
    <property type="match status" value="1"/>
</dbReference>
<feature type="compositionally biased region" description="Low complexity" evidence="1">
    <location>
        <begin position="1619"/>
        <end position="1628"/>
    </location>
</feature>
<dbReference type="InterPro" id="IPR036689">
    <property type="entry name" value="ESAT-6-like_sf"/>
</dbReference>
<evidence type="ECO:0000256" key="1">
    <source>
        <dbReference type="SAM" id="MobiDB-lite"/>
    </source>
</evidence>
<evidence type="ECO:0000259" key="2">
    <source>
        <dbReference type="Pfam" id="PF20148"/>
    </source>
</evidence>
<dbReference type="EMBL" id="JBHUKS010000010">
    <property type="protein sequence ID" value="MFD2468719.1"/>
    <property type="molecule type" value="Genomic_DNA"/>
</dbReference>
<protein>
    <submittedName>
        <fullName evidence="4">RHS repeat-associated core domain-containing protein</fullName>
    </submittedName>
</protein>
<feature type="compositionally biased region" description="Basic and acidic residues" evidence="1">
    <location>
        <begin position="1487"/>
        <end position="1496"/>
    </location>
</feature>
<evidence type="ECO:0000313" key="5">
    <source>
        <dbReference type="Proteomes" id="UP001597483"/>
    </source>
</evidence>
<dbReference type="Gene3D" id="2.180.10.10">
    <property type="entry name" value="RHS repeat-associated core"/>
    <property type="match status" value="4"/>
</dbReference>
<dbReference type="Pfam" id="PF20148">
    <property type="entry name" value="DUF6531"/>
    <property type="match status" value="1"/>
</dbReference>
<name>A0ABW5H6E1_9PSEU</name>
<dbReference type="SUPFAM" id="SSF140453">
    <property type="entry name" value="EsxAB dimer-like"/>
    <property type="match status" value="1"/>
</dbReference>
<organism evidence="4 5">
    <name type="scientific">Amycolatopsis silviterrae</name>
    <dbReference type="NCBI Taxonomy" id="1656914"/>
    <lineage>
        <taxon>Bacteria</taxon>
        <taxon>Bacillati</taxon>
        <taxon>Actinomycetota</taxon>
        <taxon>Actinomycetes</taxon>
        <taxon>Pseudonocardiales</taxon>
        <taxon>Pseudonocardiaceae</taxon>
        <taxon>Amycolatopsis</taxon>
    </lineage>
</organism>
<feature type="compositionally biased region" description="Pro residues" evidence="1">
    <location>
        <begin position="316"/>
        <end position="346"/>
    </location>
</feature>
<evidence type="ECO:0000313" key="4">
    <source>
        <dbReference type="EMBL" id="MFD2468719.1"/>
    </source>
</evidence>
<feature type="domain" description="Outer membrane channel protein CpnT-like N-terminal" evidence="3">
    <location>
        <begin position="86"/>
        <end position="205"/>
    </location>
</feature>
<dbReference type="InterPro" id="IPR050708">
    <property type="entry name" value="T6SS_VgrG/RHS"/>
</dbReference>
<dbReference type="InterPro" id="IPR038332">
    <property type="entry name" value="PPE_sf"/>
</dbReference>
<dbReference type="InterPro" id="IPR006530">
    <property type="entry name" value="YD"/>
</dbReference>